<dbReference type="EMBL" id="BK035393">
    <property type="protein sequence ID" value="DAG97996.1"/>
    <property type="molecule type" value="Genomic_DNA"/>
</dbReference>
<protein>
    <submittedName>
        <fullName evidence="1">Uncharacterized protein</fullName>
    </submittedName>
</protein>
<sequence length="361" mass="41071">MANVLSGNDPSYILNPKIKTRERSIVFSNNSFMDSFGRTFLDMSEFSVKCERSSSTIITIDPYEQVTIPSFKNVIFTCFGGSVAHMNDAQIRSKQTLHFDVNVEVIDPKDESSIVRLNVGVVFPPSSESVNEGEGGRNAQSQLVSFQRYLSKSGKYVGDAEDITFEYLHTQLKFDIHYEYDEMSNEYDLKVNMIEVGGKFSGGGKIDTECNISKKSRVFMLSPNMDYPIDGVESVRFLYSRETWEKLCDNGAILRKYTALGSEEDVRLEHDMFQSKFSVAEFRGISIVVENNSETEGLLQEVSVEKIYKKYDESFNCSITCGALREHDVYHSFGFIRPQGNNVSFRNITRKKIDLQVLSYE</sequence>
<organism evidence="1">
    <name type="scientific">Ackermannviridae sp</name>
    <dbReference type="NCBI Taxonomy" id="2831612"/>
    <lineage>
        <taxon>Viruses</taxon>
        <taxon>Duplodnaviria</taxon>
        <taxon>Heunggongvirae</taxon>
        <taxon>Uroviricota</taxon>
        <taxon>Caudoviricetes</taxon>
        <taxon>Pantevenvirales</taxon>
        <taxon>Ackermannviridae</taxon>
    </lineage>
</organism>
<reference evidence="1" key="1">
    <citation type="journal article" date="2021" name="Proc. Natl. Acad. Sci. U.S.A.">
        <title>A Catalog of Tens of Thousands of Viruses from Human Metagenomes Reveals Hidden Associations with Chronic Diseases.</title>
        <authorList>
            <person name="Tisza M.J."/>
            <person name="Buck C.B."/>
        </authorList>
    </citation>
    <scope>NUCLEOTIDE SEQUENCE</scope>
    <source>
        <strain evidence="1">CtASH1</strain>
    </source>
</reference>
<proteinExistence type="predicted"/>
<name>A0A8S5VUF9_9CAUD</name>
<accession>A0A8S5VUF9</accession>
<evidence type="ECO:0000313" key="1">
    <source>
        <dbReference type="EMBL" id="DAG97996.1"/>
    </source>
</evidence>